<protein>
    <submittedName>
        <fullName evidence="1">Uncharacterized protein</fullName>
    </submittedName>
</protein>
<organism evidence="1 2">
    <name type="scientific">Microbispora maris</name>
    <dbReference type="NCBI Taxonomy" id="3144104"/>
    <lineage>
        <taxon>Bacteria</taxon>
        <taxon>Bacillati</taxon>
        <taxon>Actinomycetota</taxon>
        <taxon>Actinomycetes</taxon>
        <taxon>Streptosporangiales</taxon>
        <taxon>Streptosporangiaceae</taxon>
        <taxon>Microbispora</taxon>
    </lineage>
</organism>
<evidence type="ECO:0000313" key="2">
    <source>
        <dbReference type="Proteomes" id="UP001447516"/>
    </source>
</evidence>
<dbReference type="RefSeq" id="WP_346230128.1">
    <property type="nucleotide sequence ID" value="NZ_JBDJAW010000046.1"/>
</dbReference>
<name>A0ABV0AYC5_9ACTN</name>
<keyword evidence="2" id="KW-1185">Reference proteome</keyword>
<gene>
    <name evidence="1" type="ORF">AAH991_34550</name>
</gene>
<proteinExistence type="predicted"/>
<dbReference type="EMBL" id="JBDJAW010000046">
    <property type="protein sequence ID" value="MEN3540274.1"/>
    <property type="molecule type" value="Genomic_DNA"/>
</dbReference>
<dbReference type="Proteomes" id="UP001447516">
    <property type="component" value="Unassembled WGS sequence"/>
</dbReference>
<reference evidence="1 2" key="1">
    <citation type="submission" date="2024-05" db="EMBL/GenBank/DDBJ databases">
        <title>Microbispora sp.ZYX-F-249.</title>
        <authorList>
            <person name="Xie H."/>
        </authorList>
    </citation>
    <scope>NUCLEOTIDE SEQUENCE [LARGE SCALE GENOMIC DNA]</scope>
    <source>
        <strain evidence="1 2">ZYX-F-249</strain>
    </source>
</reference>
<sequence>MTNDDYRPALIAGLRALADFLDANPAVPVPRTVNVLHFPHRATDADMCTEVDHIAELLGTSIDPREREAGHYAASICFGPVEYRAVAILAARRAQYEAERSYEGCIQPDPIPDQNAAQAA</sequence>
<evidence type="ECO:0000313" key="1">
    <source>
        <dbReference type="EMBL" id="MEN3540274.1"/>
    </source>
</evidence>
<accession>A0ABV0AYC5</accession>
<comment type="caution">
    <text evidence="1">The sequence shown here is derived from an EMBL/GenBank/DDBJ whole genome shotgun (WGS) entry which is preliminary data.</text>
</comment>